<evidence type="ECO:0000259" key="2">
    <source>
        <dbReference type="Pfam" id="PF13966"/>
    </source>
</evidence>
<keyword evidence="4" id="KW-1185">Reference proteome</keyword>
<evidence type="ECO:0000313" key="4">
    <source>
        <dbReference type="Proteomes" id="UP000242715"/>
    </source>
</evidence>
<dbReference type="OrthoDB" id="1932527at2759"/>
<feature type="domain" description="Reverse transcriptase zinc-binding" evidence="2">
    <location>
        <begin position="502"/>
        <end position="590"/>
    </location>
</feature>
<dbReference type="Pfam" id="PF00078">
    <property type="entry name" value="RVT_1"/>
    <property type="match status" value="1"/>
</dbReference>
<proteinExistence type="predicted"/>
<gene>
    <name evidence="3" type="ORF">TSUD_142100</name>
</gene>
<evidence type="ECO:0000259" key="1">
    <source>
        <dbReference type="Pfam" id="PF00078"/>
    </source>
</evidence>
<evidence type="ECO:0000313" key="3">
    <source>
        <dbReference type="EMBL" id="GAU22772.1"/>
    </source>
</evidence>
<sequence>MTIAAFTHLLQVEGGVTQISSIQVDGVTVEGVQPIRQAVLTHFAFHFKAGVVDRSGVDNLQFIRLNSLEGGSLTKPFSIEEVKGTADIMRFIAEFHRNGKLTKGLNSTFKALIPKVDSPQRLNDHIFDRQILDGILIASEVVDEARRTRKKPLLFKVDFEKAYDLVDWSYLDAVMGKMSFPVLWRKWIRECICTASTSVLVNGSPTEEFPLEREHQLFSGYSFGVQNPIYVSHLHFADDTLLLGTKSWENVRVLRDVLVLFEKMSGLKVNFNKSMLVGVNITDSWLHAAASALCCKVGNVSFLCLGLPIGGDPRLLGFWEPVLTSIKNRLLGWKSRFLSFGGPLVLLKSVLTSLPVYALSFFKVPSERVCDSGGWSGSSWWREIVRIRDGVDGLGGGWFGEGMMKKVGDGTKTFFWNDPWLGGTPLCVRFGRLFALAVHKSSTVAEMFSLRWETRGEAWEWRRQLWTWEEMLGECQTLLHDFILQAQSSDMWIWRLDPVRGYSVRGAYHLLTSHPSDPLDIAADLIWHKHVPLKVSIFAWRLLRDMFPTITNLAIRGIITPEAQSCVAGCGDMETAQHLIISCNIFGSLWSSVRWSQRTPLLSSAYLALMCLGDLERKK</sequence>
<reference evidence="4" key="1">
    <citation type="journal article" date="2017" name="Front. Plant Sci.">
        <title>Climate Clever Clovers: New Paradigm to Reduce the Environmental Footprint of Ruminants by Breeding Low Methanogenic Forages Utilizing Haplotype Variation.</title>
        <authorList>
            <person name="Kaur P."/>
            <person name="Appels R."/>
            <person name="Bayer P.E."/>
            <person name="Keeble-Gagnere G."/>
            <person name="Wang J."/>
            <person name="Hirakawa H."/>
            <person name="Shirasawa K."/>
            <person name="Vercoe P."/>
            <person name="Stefanova K."/>
            <person name="Durmic Z."/>
            <person name="Nichols P."/>
            <person name="Revell C."/>
            <person name="Isobe S.N."/>
            <person name="Edwards D."/>
            <person name="Erskine W."/>
        </authorList>
    </citation>
    <scope>NUCLEOTIDE SEQUENCE [LARGE SCALE GENOMIC DNA]</scope>
    <source>
        <strain evidence="4">cv. Daliak</strain>
    </source>
</reference>
<evidence type="ECO:0008006" key="5">
    <source>
        <dbReference type="Google" id="ProtNLM"/>
    </source>
</evidence>
<dbReference type="EMBL" id="DF973254">
    <property type="protein sequence ID" value="GAU22772.1"/>
    <property type="molecule type" value="Genomic_DNA"/>
</dbReference>
<dbReference type="PANTHER" id="PTHR36617:SF5">
    <property type="entry name" value="OS05G0421675 PROTEIN"/>
    <property type="match status" value="1"/>
</dbReference>
<dbReference type="AlphaFoldDB" id="A0A2Z6MB67"/>
<accession>A0A2Z6MB67</accession>
<protein>
    <recommendedName>
        <fullName evidence="5">Reverse transcriptase domain-containing protein</fullName>
    </recommendedName>
</protein>
<organism evidence="3 4">
    <name type="scientific">Trifolium subterraneum</name>
    <name type="common">Subterranean clover</name>
    <dbReference type="NCBI Taxonomy" id="3900"/>
    <lineage>
        <taxon>Eukaryota</taxon>
        <taxon>Viridiplantae</taxon>
        <taxon>Streptophyta</taxon>
        <taxon>Embryophyta</taxon>
        <taxon>Tracheophyta</taxon>
        <taxon>Spermatophyta</taxon>
        <taxon>Magnoliopsida</taxon>
        <taxon>eudicotyledons</taxon>
        <taxon>Gunneridae</taxon>
        <taxon>Pentapetalae</taxon>
        <taxon>rosids</taxon>
        <taxon>fabids</taxon>
        <taxon>Fabales</taxon>
        <taxon>Fabaceae</taxon>
        <taxon>Papilionoideae</taxon>
        <taxon>50 kb inversion clade</taxon>
        <taxon>NPAAA clade</taxon>
        <taxon>Hologalegina</taxon>
        <taxon>IRL clade</taxon>
        <taxon>Trifolieae</taxon>
        <taxon>Trifolium</taxon>
    </lineage>
</organism>
<feature type="domain" description="Reverse transcriptase" evidence="1">
    <location>
        <begin position="115"/>
        <end position="277"/>
    </location>
</feature>
<dbReference type="Proteomes" id="UP000242715">
    <property type="component" value="Unassembled WGS sequence"/>
</dbReference>
<dbReference type="InterPro" id="IPR026960">
    <property type="entry name" value="RVT-Znf"/>
</dbReference>
<dbReference type="InterPro" id="IPR000477">
    <property type="entry name" value="RT_dom"/>
</dbReference>
<name>A0A2Z6MB67_TRISU</name>
<dbReference type="Pfam" id="PF13966">
    <property type="entry name" value="zf-RVT"/>
    <property type="match status" value="1"/>
</dbReference>
<dbReference type="PANTHER" id="PTHR36617">
    <property type="entry name" value="PROTEIN, PUTATIVE-RELATED"/>
    <property type="match status" value="1"/>
</dbReference>